<dbReference type="STRING" id="1702214.AL399_03035"/>
<proteinExistence type="predicted"/>
<dbReference type="SUPFAM" id="SSF56935">
    <property type="entry name" value="Porins"/>
    <property type="match status" value="1"/>
</dbReference>
<evidence type="ECO:0008006" key="3">
    <source>
        <dbReference type="Google" id="ProtNLM"/>
    </source>
</evidence>
<comment type="caution">
    <text evidence="1">The sequence shown here is derived from an EMBL/GenBank/DDBJ whole genome shotgun (WGS) entry which is preliminary data.</text>
</comment>
<name>A0A0Q4BAD9_9BACT</name>
<protein>
    <recommendedName>
        <fullName evidence="3">TonB-dependent receptor plug domain-containing protein</fullName>
    </recommendedName>
</protein>
<organism evidence="1 2">
    <name type="scientific">Candidatus [Bacteroides] periocalifornicus</name>
    <dbReference type="NCBI Taxonomy" id="1702214"/>
    <lineage>
        <taxon>Bacteria</taxon>
        <taxon>Pseudomonadati</taxon>
        <taxon>Bacteroidota</taxon>
    </lineage>
</organism>
<evidence type="ECO:0000313" key="1">
    <source>
        <dbReference type="EMBL" id="KQM09249.1"/>
    </source>
</evidence>
<dbReference type="PATRIC" id="fig|1702214.3.peg.977"/>
<dbReference type="Proteomes" id="UP000054172">
    <property type="component" value="Unassembled WGS sequence"/>
</dbReference>
<gene>
    <name evidence="1" type="ORF">AL399_03035</name>
</gene>
<sequence>MVDEGNLDTITLKARDLAIDEVRVGQSNQILSASGGTYYPSHAAKRRAFSGFDVLSKLGMEQLVFNRQDESISTLTGGTVQVLLNGEPVSTKELSKLPPKQIQRVEYSDAPSALYPDAAGVLNVVVKRPETGGDFHGETTQPLMVKRNWIRSGVTLYFPHQMLQIGGFSQYSNYPGQIEFGEAEYRFPTGTVTRKVEPIPARYLAWDRHAELWYRWYNERRLSSLYHRYLMVAVGLHW</sequence>
<keyword evidence="2" id="KW-1185">Reference proteome</keyword>
<dbReference type="EMBL" id="LIIK01000009">
    <property type="protein sequence ID" value="KQM09249.1"/>
    <property type="molecule type" value="Genomic_DNA"/>
</dbReference>
<evidence type="ECO:0000313" key="2">
    <source>
        <dbReference type="Proteomes" id="UP000054172"/>
    </source>
</evidence>
<reference evidence="1" key="1">
    <citation type="submission" date="2015-08" db="EMBL/GenBank/DDBJ databases">
        <title>Candidatus Bacteriodes Periocalifornicus.</title>
        <authorList>
            <person name="McLean J.S."/>
            <person name="Kelley S."/>
        </authorList>
    </citation>
    <scope>NUCLEOTIDE SEQUENCE [LARGE SCALE GENOMIC DNA]</scope>
    <source>
        <strain evidence="1">12B</strain>
    </source>
</reference>
<dbReference type="AlphaFoldDB" id="A0A0Q4BAD9"/>
<accession>A0A0Q4BAD9</accession>